<dbReference type="Proteomes" id="UP000275078">
    <property type="component" value="Unassembled WGS sequence"/>
</dbReference>
<proteinExistence type="predicted"/>
<organism evidence="1 2">
    <name type="scientific">Ascobolus immersus RN42</name>
    <dbReference type="NCBI Taxonomy" id="1160509"/>
    <lineage>
        <taxon>Eukaryota</taxon>
        <taxon>Fungi</taxon>
        <taxon>Dikarya</taxon>
        <taxon>Ascomycota</taxon>
        <taxon>Pezizomycotina</taxon>
        <taxon>Pezizomycetes</taxon>
        <taxon>Pezizales</taxon>
        <taxon>Ascobolaceae</taxon>
        <taxon>Ascobolus</taxon>
    </lineage>
</organism>
<dbReference type="EMBL" id="ML119659">
    <property type="protein sequence ID" value="RPA84457.1"/>
    <property type="molecule type" value="Genomic_DNA"/>
</dbReference>
<evidence type="ECO:0000313" key="2">
    <source>
        <dbReference type="Proteomes" id="UP000275078"/>
    </source>
</evidence>
<accession>A0A3N4IG74</accession>
<keyword evidence="2" id="KW-1185">Reference proteome</keyword>
<name>A0A3N4IG74_ASCIM</name>
<sequence length="250" mass="28145">MAKQTPLGAFVLHQINLARTASPPAPILRLPVELRLIIYRSCSAFTLLNLAQTCTFLYKEIPALPQSMLNAAFGYQACKGGTLRIDNICGVRTPEEAMLWYRQKAPFVEAETPLALRGMLSRVRTDRVLKPHKKTTSVVCLNCYRCSKSVVDGGLIFVDTVSASDGTLWTRDEGRTGRWDCCGSGIRGETEELDYYGNIVEYDPYDDDYEYGEGPGFDEDGVRIITESDDEEVEYGCNLYYRKSGRRKFK</sequence>
<protein>
    <recommendedName>
        <fullName evidence="3">F-box domain-containing protein</fullName>
    </recommendedName>
</protein>
<reference evidence="1 2" key="1">
    <citation type="journal article" date="2018" name="Nat. Ecol. Evol.">
        <title>Pezizomycetes genomes reveal the molecular basis of ectomycorrhizal truffle lifestyle.</title>
        <authorList>
            <person name="Murat C."/>
            <person name="Payen T."/>
            <person name="Noel B."/>
            <person name="Kuo A."/>
            <person name="Morin E."/>
            <person name="Chen J."/>
            <person name="Kohler A."/>
            <person name="Krizsan K."/>
            <person name="Balestrini R."/>
            <person name="Da Silva C."/>
            <person name="Montanini B."/>
            <person name="Hainaut M."/>
            <person name="Levati E."/>
            <person name="Barry K.W."/>
            <person name="Belfiori B."/>
            <person name="Cichocki N."/>
            <person name="Clum A."/>
            <person name="Dockter R.B."/>
            <person name="Fauchery L."/>
            <person name="Guy J."/>
            <person name="Iotti M."/>
            <person name="Le Tacon F."/>
            <person name="Lindquist E.A."/>
            <person name="Lipzen A."/>
            <person name="Malagnac F."/>
            <person name="Mello A."/>
            <person name="Molinier V."/>
            <person name="Miyauchi S."/>
            <person name="Poulain J."/>
            <person name="Riccioni C."/>
            <person name="Rubini A."/>
            <person name="Sitrit Y."/>
            <person name="Splivallo R."/>
            <person name="Traeger S."/>
            <person name="Wang M."/>
            <person name="Zifcakova L."/>
            <person name="Wipf D."/>
            <person name="Zambonelli A."/>
            <person name="Paolocci F."/>
            <person name="Nowrousian M."/>
            <person name="Ottonello S."/>
            <person name="Baldrian P."/>
            <person name="Spatafora J.W."/>
            <person name="Henrissat B."/>
            <person name="Nagy L.G."/>
            <person name="Aury J.M."/>
            <person name="Wincker P."/>
            <person name="Grigoriev I.V."/>
            <person name="Bonfante P."/>
            <person name="Martin F.M."/>
        </authorList>
    </citation>
    <scope>NUCLEOTIDE SEQUENCE [LARGE SCALE GENOMIC DNA]</scope>
    <source>
        <strain evidence="1 2">RN42</strain>
    </source>
</reference>
<gene>
    <name evidence="1" type="ORF">BJ508DRAFT_412818</name>
</gene>
<evidence type="ECO:0000313" key="1">
    <source>
        <dbReference type="EMBL" id="RPA84457.1"/>
    </source>
</evidence>
<dbReference type="AlphaFoldDB" id="A0A3N4IG74"/>
<evidence type="ECO:0008006" key="3">
    <source>
        <dbReference type="Google" id="ProtNLM"/>
    </source>
</evidence>